<comment type="similarity">
    <text evidence="2 7">Belongs to the ExbD/TolR family.</text>
</comment>
<evidence type="ECO:0000256" key="4">
    <source>
        <dbReference type="ARBA" id="ARBA00022692"/>
    </source>
</evidence>
<keyword evidence="10" id="KW-1185">Reference proteome</keyword>
<dbReference type="GO" id="GO:0022857">
    <property type="term" value="F:transmembrane transporter activity"/>
    <property type="evidence" value="ECO:0007669"/>
    <property type="project" value="InterPro"/>
</dbReference>
<evidence type="ECO:0000256" key="6">
    <source>
        <dbReference type="ARBA" id="ARBA00023136"/>
    </source>
</evidence>
<reference evidence="10" key="1">
    <citation type="submission" date="2017-05" db="EMBL/GenBank/DDBJ databases">
        <authorList>
            <person name="Sharma S."/>
            <person name="Sidhu C."/>
            <person name="Pinnaka A.K."/>
        </authorList>
    </citation>
    <scope>NUCLEOTIDE SEQUENCE [LARGE SCALE GENOMIC DNA]</scope>
    <source>
        <strain evidence="10">AK93</strain>
    </source>
</reference>
<dbReference type="Proteomes" id="UP000256763">
    <property type="component" value="Unassembled WGS sequence"/>
</dbReference>
<evidence type="ECO:0000256" key="1">
    <source>
        <dbReference type="ARBA" id="ARBA00004162"/>
    </source>
</evidence>
<keyword evidence="6 8" id="KW-0472">Membrane</keyword>
<dbReference type="AlphaFoldDB" id="A0A3E0WNT8"/>
<keyword evidence="7" id="KW-0653">Protein transport</keyword>
<evidence type="ECO:0000256" key="5">
    <source>
        <dbReference type="ARBA" id="ARBA00022989"/>
    </source>
</evidence>
<dbReference type="PANTHER" id="PTHR30558:SF13">
    <property type="entry name" value="BIOPOLYMER TRANSPORT PROTEIN EXBD2"/>
    <property type="match status" value="1"/>
</dbReference>
<accession>A0A3E0WNT8</accession>
<dbReference type="OrthoDB" id="9793581at2"/>
<keyword evidence="4 7" id="KW-0812">Transmembrane</keyword>
<evidence type="ECO:0000256" key="8">
    <source>
        <dbReference type="SAM" id="Phobius"/>
    </source>
</evidence>
<keyword evidence="3" id="KW-1003">Cell membrane</keyword>
<dbReference type="GO" id="GO:0005886">
    <property type="term" value="C:plasma membrane"/>
    <property type="evidence" value="ECO:0007669"/>
    <property type="project" value="UniProtKB-SubCell"/>
</dbReference>
<evidence type="ECO:0000313" key="10">
    <source>
        <dbReference type="Proteomes" id="UP000256763"/>
    </source>
</evidence>
<proteinExistence type="inferred from homology"/>
<name>A0A3E0WNT8_9GAMM</name>
<dbReference type="RefSeq" id="WP_116302828.1">
    <property type="nucleotide sequence ID" value="NZ_NFZV01000014.1"/>
</dbReference>
<dbReference type="Pfam" id="PF02472">
    <property type="entry name" value="ExbD"/>
    <property type="match status" value="1"/>
</dbReference>
<comment type="caution">
    <text evidence="9">The sequence shown here is derived from an EMBL/GenBank/DDBJ whole genome shotgun (WGS) entry which is preliminary data.</text>
</comment>
<evidence type="ECO:0000256" key="2">
    <source>
        <dbReference type="ARBA" id="ARBA00005811"/>
    </source>
</evidence>
<dbReference type="PANTHER" id="PTHR30558">
    <property type="entry name" value="EXBD MEMBRANE COMPONENT OF PMF-DRIVEN MACROMOLECULE IMPORT SYSTEM"/>
    <property type="match status" value="1"/>
</dbReference>
<dbReference type="Gene3D" id="3.30.420.270">
    <property type="match status" value="1"/>
</dbReference>
<dbReference type="GO" id="GO:0015031">
    <property type="term" value="P:protein transport"/>
    <property type="evidence" value="ECO:0007669"/>
    <property type="project" value="UniProtKB-KW"/>
</dbReference>
<organism evidence="9 10">
    <name type="scientific">Alkalilimnicola ehrlichii</name>
    <dbReference type="NCBI Taxonomy" id="351052"/>
    <lineage>
        <taxon>Bacteria</taxon>
        <taxon>Pseudomonadati</taxon>
        <taxon>Pseudomonadota</taxon>
        <taxon>Gammaproteobacteria</taxon>
        <taxon>Chromatiales</taxon>
        <taxon>Ectothiorhodospiraceae</taxon>
        <taxon>Alkalilimnicola</taxon>
    </lineage>
</organism>
<evidence type="ECO:0000256" key="7">
    <source>
        <dbReference type="RuleBase" id="RU003879"/>
    </source>
</evidence>
<evidence type="ECO:0000313" key="9">
    <source>
        <dbReference type="EMBL" id="RFA34634.1"/>
    </source>
</evidence>
<sequence>MRRRRLRQQSEEDGLGVDMTSMLDVVFIMLIFFIVTTSFVKESGIEVNQPSAATAERQDHANILIAVSDGGEIWIDRRQVDLRAVRANIERLRMENPDGAVVIQADADSRSGLLVQVMDQARLAGVADVSIAAREEGR</sequence>
<keyword evidence="7" id="KW-0813">Transport</keyword>
<feature type="transmembrane region" description="Helical" evidence="8">
    <location>
        <begin position="21"/>
        <end position="40"/>
    </location>
</feature>
<dbReference type="InterPro" id="IPR003400">
    <property type="entry name" value="ExbD"/>
</dbReference>
<evidence type="ECO:0000256" key="3">
    <source>
        <dbReference type="ARBA" id="ARBA00022475"/>
    </source>
</evidence>
<keyword evidence="5 8" id="KW-1133">Transmembrane helix</keyword>
<protein>
    <submittedName>
        <fullName evidence="9">Biopolymer transporter ExbD</fullName>
    </submittedName>
</protein>
<dbReference type="EMBL" id="NFZW01000015">
    <property type="protein sequence ID" value="RFA34634.1"/>
    <property type="molecule type" value="Genomic_DNA"/>
</dbReference>
<gene>
    <name evidence="9" type="ORF">CAL65_14825</name>
</gene>
<comment type="subcellular location">
    <subcellularLocation>
        <location evidence="1">Cell membrane</location>
        <topology evidence="1">Single-pass membrane protein</topology>
    </subcellularLocation>
    <subcellularLocation>
        <location evidence="7">Cell membrane</location>
        <topology evidence="7">Single-pass type II membrane protein</topology>
    </subcellularLocation>
</comment>